<sequence length="185" mass="20914">MLKDIYAEARNHMQKALEALEHHLSGMRSGRANPALLNNIKVEYYGSLMPLNQVGTVSAPDARTLVIQAWDPQVLKEIEKAIRDSDLGLNPNNKGDSIFIVIPPLTEERRKDLVKSVKHFGEEAKVAMRNARREALDKIKKLEKEKLISEDDLKRAEAEVQKITDEFVHKADSAVQKKEHEILGS</sequence>
<keyword evidence="6" id="KW-0175">Coiled coil</keyword>
<feature type="domain" description="Ribosome recycling factor" evidence="7">
    <location>
        <begin position="20"/>
        <end position="183"/>
    </location>
</feature>
<accession>A0A399EHR3</accession>
<dbReference type="NCBIfam" id="TIGR00496">
    <property type="entry name" value="frr"/>
    <property type="match status" value="1"/>
</dbReference>
<keyword evidence="9" id="KW-1185">Reference proteome</keyword>
<dbReference type="InterPro" id="IPR002661">
    <property type="entry name" value="Ribosome_recyc_fac"/>
</dbReference>
<evidence type="ECO:0000256" key="1">
    <source>
        <dbReference type="ARBA" id="ARBA00004496"/>
    </source>
</evidence>
<dbReference type="InterPro" id="IPR036191">
    <property type="entry name" value="RRF_sf"/>
</dbReference>
<dbReference type="InterPro" id="IPR023584">
    <property type="entry name" value="Ribosome_recyc_fac_dom"/>
</dbReference>
<dbReference type="GO" id="GO:0006415">
    <property type="term" value="P:translational termination"/>
    <property type="evidence" value="ECO:0007669"/>
    <property type="project" value="UniProtKB-UniRule"/>
</dbReference>
<dbReference type="SUPFAM" id="SSF55194">
    <property type="entry name" value="Ribosome recycling factor, RRF"/>
    <property type="match status" value="1"/>
</dbReference>
<comment type="caution">
    <text evidence="8">The sequence shown here is derived from an EMBL/GenBank/DDBJ whole genome shotgun (WGS) entry which is preliminary data.</text>
</comment>
<dbReference type="FunFam" id="3.30.1360.40:FF:000001">
    <property type="entry name" value="Ribosome-recycling factor"/>
    <property type="match status" value="1"/>
</dbReference>
<evidence type="ECO:0000256" key="4">
    <source>
        <dbReference type="ARBA" id="ARBA00022917"/>
    </source>
</evidence>
<dbReference type="EMBL" id="QWLA01000072">
    <property type="protein sequence ID" value="RIH83645.1"/>
    <property type="molecule type" value="Genomic_DNA"/>
</dbReference>
<dbReference type="PANTHER" id="PTHR20982">
    <property type="entry name" value="RIBOSOME RECYCLING FACTOR"/>
    <property type="match status" value="1"/>
</dbReference>
<comment type="subcellular location">
    <subcellularLocation>
        <location evidence="1 5">Cytoplasm</location>
    </subcellularLocation>
</comment>
<organism evidence="8 9">
    <name type="scientific">Calidithermus roseus</name>
    <dbReference type="NCBI Taxonomy" id="1644118"/>
    <lineage>
        <taxon>Bacteria</taxon>
        <taxon>Thermotogati</taxon>
        <taxon>Deinococcota</taxon>
        <taxon>Deinococci</taxon>
        <taxon>Thermales</taxon>
        <taxon>Thermaceae</taxon>
        <taxon>Calidithermus</taxon>
    </lineage>
</organism>
<dbReference type="PANTHER" id="PTHR20982:SF3">
    <property type="entry name" value="MITOCHONDRIAL RIBOSOME RECYCLING FACTOR PSEUDO 1"/>
    <property type="match status" value="1"/>
</dbReference>
<evidence type="ECO:0000313" key="8">
    <source>
        <dbReference type="EMBL" id="RIH83645.1"/>
    </source>
</evidence>
<protein>
    <recommendedName>
        <fullName evidence="5">Ribosome-recycling factor</fullName>
        <shortName evidence="5">RRF</shortName>
    </recommendedName>
    <alternativeName>
        <fullName evidence="5">Ribosome-releasing factor</fullName>
    </alternativeName>
</protein>
<dbReference type="AlphaFoldDB" id="A0A399EHR3"/>
<comment type="similarity">
    <text evidence="2 5">Belongs to the RRF family.</text>
</comment>
<gene>
    <name evidence="5 8" type="primary">frr</name>
    <name evidence="8" type="ORF">Mrose_02943</name>
</gene>
<dbReference type="OrthoDB" id="9804006at2"/>
<dbReference type="HAMAP" id="MF_00040">
    <property type="entry name" value="RRF"/>
    <property type="match status" value="1"/>
</dbReference>
<evidence type="ECO:0000259" key="7">
    <source>
        <dbReference type="Pfam" id="PF01765"/>
    </source>
</evidence>
<evidence type="ECO:0000313" key="9">
    <source>
        <dbReference type="Proteomes" id="UP000265341"/>
    </source>
</evidence>
<dbReference type="GO" id="GO:0005737">
    <property type="term" value="C:cytoplasm"/>
    <property type="evidence" value="ECO:0007669"/>
    <property type="project" value="UniProtKB-SubCell"/>
</dbReference>
<dbReference type="Pfam" id="PF01765">
    <property type="entry name" value="RRF"/>
    <property type="match status" value="1"/>
</dbReference>
<evidence type="ECO:0000256" key="5">
    <source>
        <dbReference type="HAMAP-Rule" id="MF_00040"/>
    </source>
</evidence>
<dbReference type="FunFam" id="1.10.132.20:FF:000001">
    <property type="entry name" value="Ribosome-recycling factor"/>
    <property type="match status" value="1"/>
</dbReference>
<proteinExistence type="inferred from homology"/>
<dbReference type="Gene3D" id="3.30.1360.40">
    <property type="match status" value="1"/>
</dbReference>
<dbReference type="Proteomes" id="UP000265341">
    <property type="component" value="Unassembled WGS sequence"/>
</dbReference>
<dbReference type="CDD" id="cd00520">
    <property type="entry name" value="RRF"/>
    <property type="match status" value="1"/>
</dbReference>
<dbReference type="RefSeq" id="WP_119279568.1">
    <property type="nucleotide sequence ID" value="NZ_QWLA01000072.1"/>
</dbReference>
<comment type="function">
    <text evidence="5">Responsible for the release of ribosomes from messenger RNA at the termination of protein biosynthesis. May increase the efficiency of translation by recycling ribosomes from one round of translation to another.</text>
</comment>
<evidence type="ECO:0000256" key="6">
    <source>
        <dbReference type="SAM" id="Coils"/>
    </source>
</evidence>
<name>A0A399EHR3_9DEIN</name>
<dbReference type="GO" id="GO:0043023">
    <property type="term" value="F:ribosomal large subunit binding"/>
    <property type="evidence" value="ECO:0007669"/>
    <property type="project" value="TreeGrafter"/>
</dbReference>
<evidence type="ECO:0000256" key="2">
    <source>
        <dbReference type="ARBA" id="ARBA00005912"/>
    </source>
</evidence>
<keyword evidence="3 5" id="KW-0963">Cytoplasm</keyword>
<dbReference type="Gene3D" id="1.10.132.20">
    <property type="entry name" value="Ribosome-recycling factor"/>
    <property type="match status" value="1"/>
</dbReference>
<evidence type="ECO:0000256" key="3">
    <source>
        <dbReference type="ARBA" id="ARBA00022490"/>
    </source>
</evidence>
<feature type="coiled-coil region" evidence="6">
    <location>
        <begin position="125"/>
        <end position="166"/>
    </location>
</feature>
<reference evidence="8 9" key="1">
    <citation type="submission" date="2018-08" db="EMBL/GenBank/DDBJ databases">
        <title>Meiothermus roseus NBRC 110900 genome sequencing project.</title>
        <authorList>
            <person name="Da Costa M.S."/>
            <person name="Albuquerque L."/>
            <person name="Raposo P."/>
            <person name="Froufe H.J.C."/>
            <person name="Barroso C.S."/>
            <person name="Egas C."/>
        </authorList>
    </citation>
    <scope>NUCLEOTIDE SEQUENCE [LARGE SCALE GENOMIC DNA]</scope>
    <source>
        <strain evidence="8 9">NBRC 110900</strain>
    </source>
</reference>
<keyword evidence="4 5" id="KW-0648">Protein biosynthesis</keyword>